<name>A0ABT5W9W1_9GAMM</name>
<gene>
    <name evidence="4" type="ORF">M3I01_001560</name>
</gene>
<dbReference type="PANTHER" id="PTHR43000">
    <property type="entry name" value="DTDP-D-GLUCOSE 4,6-DEHYDRATASE-RELATED"/>
    <property type="match status" value="1"/>
</dbReference>
<keyword evidence="5" id="KW-1185">Reference proteome</keyword>
<dbReference type="SUPFAM" id="SSF51735">
    <property type="entry name" value="NAD(P)-binding Rossmann-fold domains"/>
    <property type="match status" value="1"/>
</dbReference>
<evidence type="ECO:0000313" key="5">
    <source>
        <dbReference type="Proteomes" id="UP001139522"/>
    </source>
</evidence>
<evidence type="ECO:0000313" key="4">
    <source>
        <dbReference type="EMBL" id="MDE8601615.1"/>
    </source>
</evidence>
<evidence type="ECO:0000259" key="3">
    <source>
        <dbReference type="Pfam" id="PF01370"/>
    </source>
</evidence>
<dbReference type="EMBL" id="JAMZEG020000001">
    <property type="protein sequence ID" value="MDE8601615.1"/>
    <property type="molecule type" value="Genomic_DNA"/>
</dbReference>
<dbReference type="InterPro" id="IPR001509">
    <property type="entry name" value="Epimerase_deHydtase"/>
</dbReference>
<organism evidence="4 5">
    <name type="scientific">Marinomonas maritima</name>
    <dbReference type="NCBI Taxonomy" id="2940935"/>
    <lineage>
        <taxon>Bacteria</taxon>
        <taxon>Pseudomonadati</taxon>
        <taxon>Pseudomonadota</taxon>
        <taxon>Gammaproteobacteria</taxon>
        <taxon>Oceanospirillales</taxon>
        <taxon>Oceanospirillaceae</taxon>
        <taxon>Marinomonas</taxon>
    </lineage>
</organism>
<sequence length="291" mass="32792">MKRVLISGITGFLGSHLAKALLSSGFLVYGIKRKSSSLKRLDTMTDQIVLFDLSDSNIEEVVTSVAPDFVIHTACDYGRSGASVSDLVKTNIVFSLSLLEASSLHKVKAFINTDSALPNDVNAYALSKYQFSQWGKCYSDKIKFINMRIEHMYGAGDDRNKFIHWFVEQLKKQVESIPLTSGIQLRDFIYIDDIVSAYLLIINHIDRLASYESFDVSTGKLMPVRDFLNAILKEYISLYKTNNVKLKFGELAFRENEMMAAHVSPKKLKSLGWNPVVTHIDGIKKIFGENK</sequence>
<dbReference type="Proteomes" id="UP001139522">
    <property type="component" value="Unassembled WGS sequence"/>
</dbReference>
<comment type="pathway">
    <text evidence="1">Bacterial outer membrane biogenesis; LPS O-antigen biosynthesis.</text>
</comment>
<evidence type="ECO:0000256" key="1">
    <source>
        <dbReference type="ARBA" id="ARBA00005125"/>
    </source>
</evidence>
<accession>A0ABT5W9W1</accession>
<comment type="similarity">
    <text evidence="2">Belongs to the NAD(P)-dependent epimerase/dehydratase family.</text>
</comment>
<reference evidence="4" key="1">
    <citation type="submission" date="2023-01" db="EMBL/GenBank/DDBJ databases">
        <title>Psychroserpens sp. MSW6 and Marinomonas sp. RSW2, isolated from seawater.</title>
        <authorList>
            <person name="Kristyanto S."/>
            <person name="Jung J."/>
            <person name="Kim J.M."/>
            <person name="Jeon C.O."/>
        </authorList>
    </citation>
    <scope>NUCLEOTIDE SEQUENCE</scope>
    <source>
        <strain evidence="4">RSW2</strain>
    </source>
</reference>
<dbReference type="Gene3D" id="3.40.50.720">
    <property type="entry name" value="NAD(P)-binding Rossmann-like Domain"/>
    <property type="match status" value="1"/>
</dbReference>
<evidence type="ECO:0000256" key="2">
    <source>
        <dbReference type="ARBA" id="ARBA00007637"/>
    </source>
</evidence>
<protein>
    <submittedName>
        <fullName evidence="4">NAD(P)-dependent oxidoreductase</fullName>
    </submittedName>
</protein>
<feature type="domain" description="NAD-dependent epimerase/dehydratase" evidence="3">
    <location>
        <begin position="4"/>
        <end position="216"/>
    </location>
</feature>
<comment type="caution">
    <text evidence="4">The sequence shown here is derived from an EMBL/GenBank/DDBJ whole genome shotgun (WGS) entry which is preliminary data.</text>
</comment>
<proteinExistence type="inferred from homology"/>
<dbReference type="InterPro" id="IPR036291">
    <property type="entry name" value="NAD(P)-bd_dom_sf"/>
</dbReference>
<dbReference type="Pfam" id="PF01370">
    <property type="entry name" value="Epimerase"/>
    <property type="match status" value="1"/>
</dbReference>
<dbReference type="RefSeq" id="WP_255893800.1">
    <property type="nucleotide sequence ID" value="NZ_JAMZEG020000001.1"/>
</dbReference>